<sequence>MLRRVRPLQRLLAPEVIAVIGGGTWAANVIAECRKIGFAGRIYAVHPKRAEVAGIATVPTVADLPEVPDAVFVGVNRSATVDVVRSLRDLGAGGAVCFASGFLEAAAESSDGADLQAALLAAAGDMPILGPNCYGMINYLDGAALWPDQHGGARVDSGVALLTQSSNIAINLSMQRRGLPLAYLVTLGNQAQLGLSEVAQALLEDPRVTALGLHIEGIDDLRGFEALAQAAYAAGKPIVALKVGSSEQAQAATISHTASLAGSAAGAAALLKRLGIAQVTSLEVMLEALKLLHVAGPLPHAGIVSASCSGGEASLMADLGAAAGVQYPPLNEVQHNALRAALGPQVALANPLDYHTYIWGDGAAMQACFAAMMDPALALGILVLDLPRDDRCSGEDWRPTLDALAAARAGQDRPMAVLSSLPEGLPEAVAADLIAQNIVPLNGMDPALQAIAAVAGMSTPSADPLLLPKDSGAAGQVLHEAEAKAALAQFGLQVPGSLQATSVAEAVAQAGILGYPVVLKAAGLAHKSEAGGVALNLKNSEEVRRAAETMPATSYLVEQMLADSVAELLIGVTCDPAHGYVLTLAAGGVMTEVLQDSAHLLIPASRNEVAAALQSLKMAPVLAGFRGKPAADREAILDAVAAVQAYVIATQPAELDINPLICTPHGAVAADALIKTGGHDDPSHG</sequence>
<dbReference type="Gene3D" id="3.30.1490.20">
    <property type="entry name" value="ATP-grasp fold, A domain"/>
    <property type="match status" value="1"/>
</dbReference>
<gene>
    <name evidence="4" type="ORF">TL5118_03167</name>
    <name evidence="5" type="ORF">TL5120_03401</name>
</gene>
<feature type="domain" description="ATP-grasp" evidence="3">
    <location>
        <begin position="484"/>
        <end position="561"/>
    </location>
</feature>
<organism evidence="5 7">
    <name type="scientific">Thalassovita autumnalis</name>
    <dbReference type="NCBI Taxonomy" id="2072972"/>
    <lineage>
        <taxon>Bacteria</taxon>
        <taxon>Pseudomonadati</taxon>
        <taxon>Pseudomonadota</taxon>
        <taxon>Alphaproteobacteria</taxon>
        <taxon>Rhodobacterales</taxon>
        <taxon>Roseobacteraceae</taxon>
        <taxon>Thalassovita</taxon>
    </lineage>
</organism>
<dbReference type="GO" id="GO:0006099">
    <property type="term" value="P:tricarboxylic acid cycle"/>
    <property type="evidence" value="ECO:0007669"/>
    <property type="project" value="UniProtKB-KW"/>
</dbReference>
<dbReference type="PROSITE" id="PS50975">
    <property type="entry name" value="ATP_GRASP"/>
    <property type="match status" value="1"/>
</dbReference>
<accession>A0A0P1G465</accession>
<dbReference type="PANTHER" id="PTHR42793">
    <property type="entry name" value="COA BINDING DOMAIN CONTAINING PROTEIN"/>
    <property type="match status" value="1"/>
</dbReference>
<dbReference type="InterPro" id="IPR013815">
    <property type="entry name" value="ATP_grasp_subdomain_1"/>
</dbReference>
<name>A0A0P1G465_9RHOB</name>
<dbReference type="Gene3D" id="3.40.50.720">
    <property type="entry name" value="NAD(P)-binding Rossmann-like Domain"/>
    <property type="match status" value="1"/>
</dbReference>
<dbReference type="SUPFAM" id="SSF51735">
    <property type="entry name" value="NAD(P)-binding Rossmann-fold domains"/>
    <property type="match status" value="1"/>
</dbReference>
<dbReference type="Gene3D" id="3.30.470.20">
    <property type="entry name" value="ATP-grasp fold, B domain"/>
    <property type="match status" value="1"/>
</dbReference>
<reference evidence="4 6" key="1">
    <citation type="submission" date="2015-09" db="EMBL/GenBank/DDBJ databases">
        <authorList>
            <person name="Rodrigo-Torres L."/>
            <person name="Arahal D.R."/>
        </authorList>
    </citation>
    <scope>NUCLEOTIDE SEQUENCE [LARGE SCALE GENOMIC DNA]</scope>
    <source>
        <strain evidence="4 6">CECT 5118</strain>
    </source>
</reference>
<evidence type="ECO:0000313" key="6">
    <source>
        <dbReference type="Proteomes" id="UP000051086"/>
    </source>
</evidence>
<dbReference type="InterPro" id="IPR011761">
    <property type="entry name" value="ATP-grasp"/>
</dbReference>
<dbReference type="InterPro" id="IPR036291">
    <property type="entry name" value="NAD(P)-bd_dom_sf"/>
</dbReference>
<dbReference type="RefSeq" id="WP_058244736.1">
    <property type="nucleotide sequence ID" value="NZ_CYSB01000038.1"/>
</dbReference>
<dbReference type="PANTHER" id="PTHR42793:SF4">
    <property type="entry name" value="BLL6376 PROTEIN"/>
    <property type="match status" value="1"/>
</dbReference>
<evidence type="ECO:0000313" key="5">
    <source>
        <dbReference type="EMBL" id="CUH73589.1"/>
    </source>
</evidence>
<evidence type="ECO:0000313" key="7">
    <source>
        <dbReference type="Proteomes" id="UP000051887"/>
    </source>
</evidence>
<dbReference type="Pfam" id="PF13380">
    <property type="entry name" value="CoA_binding_2"/>
    <property type="match status" value="1"/>
</dbReference>
<dbReference type="Pfam" id="PF13549">
    <property type="entry name" value="ATP-grasp_5"/>
    <property type="match status" value="1"/>
</dbReference>
<evidence type="ECO:0000313" key="4">
    <source>
        <dbReference type="EMBL" id="CUH69208.1"/>
    </source>
</evidence>
<dbReference type="Gene3D" id="3.40.50.261">
    <property type="entry name" value="Succinyl-CoA synthetase domains"/>
    <property type="match status" value="2"/>
</dbReference>
<evidence type="ECO:0000256" key="1">
    <source>
        <dbReference type="ARBA" id="ARBA00022532"/>
    </source>
</evidence>
<dbReference type="EMBL" id="CYSB01000038">
    <property type="protein sequence ID" value="CUH69208.1"/>
    <property type="molecule type" value="Genomic_DNA"/>
</dbReference>
<protein>
    <submittedName>
        <fullName evidence="5">Succinyl-CoA synthetase subunit beta</fullName>
    </submittedName>
</protein>
<dbReference type="SUPFAM" id="SSF52210">
    <property type="entry name" value="Succinyl-CoA synthetase domains"/>
    <property type="match status" value="2"/>
</dbReference>
<dbReference type="SUPFAM" id="SSF56059">
    <property type="entry name" value="Glutathione synthetase ATP-binding domain-like"/>
    <property type="match status" value="1"/>
</dbReference>
<keyword evidence="6" id="KW-1185">Reference proteome</keyword>
<dbReference type="OrthoDB" id="9807426at2"/>
<dbReference type="EMBL" id="CYSC01000041">
    <property type="protein sequence ID" value="CUH73589.1"/>
    <property type="molecule type" value="Genomic_DNA"/>
</dbReference>
<keyword evidence="1" id="KW-0816">Tricarboxylic acid cycle</keyword>
<dbReference type="GO" id="GO:0005524">
    <property type="term" value="F:ATP binding"/>
    <property type="evidence" value="ECO:0007669"/>
    <property type="project" value="UniProtKB-UniRule"/>
</dbReference>
<proteinExistence type="predicted"/>
<reference evidence="5 7" key="2">
    <citation type="submission" date="2015-09" db="EMBL/GenBank/DDBJ databases">
        <authorList>
            <consortium name="Swine Surveillance"/>
        </authorList>
    </citation>
    <scope>NUCLEOTIDE SEQUENCE [LARGE SCALE GENOMIC DNA]</scope>
    <source>
        <strain evidence="5 7">5120</strain>
    </source>
</reference>
<dbReference type="InterPro" id="IPR003781">
    <property type="entry name" value="CoA-bd"/>
</dbReference>
<evidence type="ECO:0000256" key="2">
    <source>
        <dbReference type="PROSITE-ProRule" id="PRU00409"/>
    </source>
</evidence>
<dbReference type="FunFam" id="3.40.50.261:FF:000021">
    <property type="entry name" value="Acetyl-CoA synthetase, putative"/>
    <property type="match status" value="1"/>
</dbReference>
<dbReference type="AlphaFoldDB" id="A0A0P1G465"/>
<dbReference type="Proteomes" id="UP000051887">
    <property type="component" value="Unassembled WGS sequence"/>
</dbReference>
<keyword evidence="2" id="KW-0547">Nucleotide-binding</keyword>
<dbReference type="GO" id="GO:0046872">
    <property type="term" value="F:metal ion binding"/>
    <property type="evidence" value="ECO:0007669"/>
    <property type="project" value="InterPro"/>
</dbReference>
<dbReference type="Proteomes" id="UP000051086">
    <property type="component" value="Unassembled WGS sequence"/>
</dbReference>
<dbReference type="InterPro" id="IPR032875">
    <property type="entry name" value="Succ_CoA_lig_flav_dom"/>
</dbReference>
<dbReference type="InterPro" id="IPR016102">
    <property type="entry name" value="Succinyl-CoA_synth-like"/>
</dbReference>
<dbReference type="Pfam" id="PF13607">
    <property type="entry name" value="Succ_CoA_lig"/>
    <property type="match status" value="1"/>
</dbReference>
<keyword evidence="2" id="KW-0067">ATP-binding</keyword>
<dbReference type="SMART" id="SM00881">
    <property type="entry name" value="CoA_binding"/>
    <property type="match status" value="1"/>
</dbReference>
<evidence type="ECO:0000259" key="3">
    <source>
        <dbReference type="PROSITE" id="PS50975"/>
    </source>
</evidence>